<dbReference type="GO" id="GO:0005829">
    <property type="term" value="C:cytosol"/>
    <property type="evidence" value="ECO:0007669"/>
    <property type="project" value="GOC"/>
</dbReference>
<dbReference type="SUPFAM" id="SSF52821">
    <property type="entry name" value="Rhodanese/Cell cycle control phosphatase"/>
    <property type="match status" value="1"/>
</dbReference>
<dbReference type="Gene3D" id="1.10.472.80">
    <property type="entry name" value="Ypt/Rab-GAP domain of gyp1p, domain 3"/>
    <property type="match status" value="1"/>
</dbReference>
<dbReference type="Pfam" id="PF00566">
    <property type="entry name" value="RabGAP-TBC"/>
    <property type="match status" value="1"/>
</dbReference>
<dbReference type="PROSITE" id="PS50206">
    <property type="entry name" value="RHODANESE_3"/>
    <property type="match status" value="1"/>
</dbReference>
<name>A0A9P1NBZ5_9PELO</name>
<dbReference type="PANTHER" id="PTHR13297:SF5">
    <property type="entry name" value="TBC1 DOMAIN FAMILY MEMBER 23"/>
    <property type="match status" value="1"/>
</dbReference>
<evidence type="ECO:0000256" key="2">
    <source>
        <dbReference type="ARBA" id="ARBA00014207"/>
    </source>
</evidence>
<accession>A0A9P1NBZ5</accession>
<dbReference type="Gene3D" id="3.40.250.10">
    <property type="entry name" value="Rhodanese-like domain"/>
    <property type="match status" value="1"/>
</dbReference>
<evidence type="ECO:0000256" key="4">
    <source>
        <dbReference type="ARBA" id="ARBA00023034"/>
    </source>
</evidence>
<dbReference type="OrthoDB" id="73307at2759"/>
<dbReference type="InterPro" id="IPR035969">
    <property type="entry name" value="Rab-GAP_TBC_sf"/>
</dbReference>
<dbReference type="GO" id="GO:0005802">
    <property type="term" value="C:trans-Golgi network"/>
    <property type="evidence" value="ECO:0007669"/>
    <property type="project" value="TreeGrafter"/>
</dbReference>
<evidence type="ECO:0000256" key="1">
    <source>
        <dbReference type="ARBA" id="ARBA00004601"/>
    </source>
</evidence>
<dbReference type="InterPro" id="IPR001763">
    <property type="entry name" value="Rhodanese-like_dom"/>
</dbReference>
<evidence type="ECO:0000259" key="6">
    <source>
        <dbReference type="PROSITE" id="PS50206"/>
    </source>
</evidence>
<keyword evidence="8" id="KW-1185">Reference proteome</keyword>
<dbReference type="InterPro" id="IPR045799">
    <property type="entry name" value="TBC1D23_C"/>
</dbReference>
<evidence type="ECO:0000256" key="3">
    <source>
        <dbReference type="ARBA" id="ARBA00022473"/>
    </source>
</evidence>
<dbReference type="InterPro" id="IPR039755">
    <property type="entry name" value="TBC1D23"/>
</dbReference>
<protein>
    <recommendedName>
        <fullName evidence="2">TBC1 domain family member 23</fullName>
    </recommendedName>
</protein>
<dbReference type="EMBL" id="CANHGI010000006">
    <property type="protein sequence ID" value="CAI5455937.1"/>
    <property type="molecule type" value="Genomic_DNA"/>
</dbReference>
<comment type="caution">
    <text evidence="7">The sequence shown here is derived from an EMBL/GenBank/DDBJ whole genome shotgun (WGS) entry which is preliminary data.</text>
</comment>
<evidence type="ECO:0000313" key="8">
    <source>
        <dbReference type="Proteomes" id="UP001152747"/>
    </source>
</evidence>
<dbReference type="InterPro" id="IPR000195">
    <property type="entry name" value="Rab-GAP-TBC_dom"/>
</dbReference>
<dbReference type="PROSITE" id="PS50086">
    <property type="entry name" value="TBC_RABGAP"/>
    <property type="match status" value="1"/>
</dbReference>
<dbReference type="CDD" id="cd20788">
    <property type="entry name" value="TBC1D23_C-like"/>
    <property type="match status" value="1"/>
</dbReference>
<dbReference type="InterPro" id="IPR036873">
    <property type="entry name" value="Rhodanese-like_dom_sf"/>
</dbReference>
<feature type="domain" description="Rhodanese" evidence="6">
    <location>
        <begin position="316"/>
        <end position="422"/>
    </location>
</feature>
<evidence type="ECO:0000313" key="7">
    <source>
        <dbReference type="EMBL" id="CAI5455937.1"/>
    </source>
</evidence>
<dbReference type="PANTHER" id="PTHR13297">
    <property type="entry name" value="TBC1 DOMAIN FAMILY MEMBER 23-RELATED"/>
    <property type="match status" value="1"/>
</dbReference>
<keyword evidence="3" id="KW-0217">Developmental protein</keyword>
<reference evidence="7" key="1">
    <citation type="submission" date="2022-11" db="EMBL/GenBank/DDBJ databases">
        <authorList>
            <person name="Kikuchi T."/>
        </authorList>
    </citation>
    <scope>NUCLEOTIDE SEQUENCE</scope>
    <source>
        <strain evidence="7">PS1010</strain>
    </source>
</reference>
<keyword evidence="4" id="KW-0333">Golgi apparatus</keyword>
<dbReference type="Pfam" id="PF19430">
    <property type="entry name" value="TBC1D23_C"/>
    <property type="match status" value="1"/>
</dbReference>
<gene>
    <name evidence="7" type="ORF">CAMP_LOCUS18574</name>
</gene>
<comment type="subcellular location">
    <subcellularLocation>
        <location evidence="1">Golgi apparatus</location>
        <location evidence="1">trans-Golgi network</location>
    </subcellularLocation>
</comment>
<organism evidence="7 8">
    <name type="scientific">Caenorhabditis angaria</name>
    <dbReference type="NCBI Taxonomy" id="860376"/>
    <lineage>
        <taxon>Eukaryota</taxon>
        <taxon>Metazoa</taxon>
        <taxon>Ecdysozoa</taxon>
        <taxon>Nematoda</taxon>
        <taxon>Chromadorea</taxon>
        <taxon>Rhabditida</taxon>
        <taxon>Rhabditina</taxon>
        <taxon>Rhabditomorpha</taxon>
        <taxon>Rhabditoidea</taxon>
        <taxon>Rhabditidae</taxon>
        <taxon>Peloderinae</taxon>
        <taxon>Caenorhabditis</taxon>
    </lineage>
</organism>
<dbReference type="Proteomes" id="UP001152747">
    <property type="component" value="Unassembled WGS sequence"/>
</dbReference>
<dbReference type="GO" id="GO:0099041">
    <property type="term" value="P:vesicle tethering to Golgi"/>
    <property type="evidence" value="ECO:0007669"/>
    <property type="project" value="TreeGrafter"/>
</dbReference>
<dbReference type="SUPFAM" id="SSF47923">
    <property type="entry name" value="Ypt/Rab-GAP domain of gyp1p"/>
    <property type="match status" value="1"/>
</dbReference>
<proteinExistence type="predicted"/>
<sequence length="638" mass="72777">MDDEKQYVGSSEIDGDTTLDSYIFDDDSDEDEAIAATDNPQFWVELLGVATKPDPYKDWSNIYDLNSQIVLRNDCRMLAARVNYKKTVVELEEMLTLYCKKRNCDYSKDNGWIEILEKVIQLNFSKKDEFNVFFAITTKYIPNNTRSGAQIYDLFRLLLQYHSPDLSNLLDSLNILPSEYAQKWFNTLFAYNMPFKICIALWKCIFETGDPFLVFHMAVNLVLEKKASILKLGDKKAILEDLNSLTANFDIKNVEHQIPICEKQSNNTPACFQKDFHYVLFGANFDDEIGDIQVNKLLCLAIPAIDLASSDDDSSGKVNFFVIDARSNIDFDSGHFISSFNLDCSMIVDDPAKFDIALDALFEYKNAKRDNDHFLFLGYGDDSKDQYMNMVIAQFIQRKLPHVSFVQGGYKKLHNHLMELGKSELLSMHSDETCLVCNNGKVKSKGWGFMSRMKSAVANTSSRMKERVEAVVYPIGETSADHVHHVDPKERHGKRYKQQSVFSLEDKSDDETSELNTSFNLDSNGKLVLPSEFIAHFDCKEIFQDGQIDAYIAVTRTQIHFIHDSGNGQFTTYVRYHLSNLTTVSSKSKVPEILTFKFGNDIEGTTSRLRFYVPKAGECVQAVKSAFFSFNPDSKEKD</sequence>
<dbReference type="GO" id="GO:0042147">
    <property type="term" value="P:retrograde transport, endosome to Golgi"/>
    <property type="evidence" value="ECO:0007669"/>
    <property type="project" value="InterPro"/>
</dbReference>
<evidence type="ECO:0000259" key="5">
    <source>
        <dbReference type="PROSITE" id="PS50086"/>
    </source>
</evidence>
<dbReference type="AlphaFoldDB" id="A0A9P1NBZ5"/>
<feature type="domain" description="Rab-GAP TBC" evidence="5">
    <location>
        <begin position="33"/>
        <end position="209"/>
    </location>
</feature>